<dbReference type="EMBL" id="JAUDFV010000152">
    <property type="protein sequence ID" value="KAL2718380.1"/>
    <property type="molecule type" value="Genomic_DNA"/>
</dbReference>
<comment type="caution">
    <text evidence="1">The sequence shown here is derived from an EMBL/GenBank/DDBJ whole genome shotgun (WGS) entry which is preliminary data.</text>
</comment>
<dbReference type="Proteomes" id="UP001607302">
    <property type="component" value="Unassembled WGS sequence"/>
</dbReference>
<reference evidence="1 2" key="1">
    <citation type="journal article" date="2024" name="Ann. Entomol. Soc. Am.">
        <title>Genomic analyses of the southern and eastern yellowjacket wasps (Hymenoptera: Vespidae) reveal evolutionary signatures of social life.</title>
        <authorList>
            <person name="Catto M.A."/>
            <person name="Caine P.B."/>
            <person name="Orr S.E."/>
            <person name="Hunt B.G."/>
            <person name="Goodisman M.A.D."/>
        </authorList>
    </citation>
    <scope>NUCLEOTIDE SEQUENCE [LARGE SCALE GENOMIC DNA]</scope>
    <source>
        <strain evidence="1">233</strain>
        <tissue evidence="1">Head and thorax</tissue>
    </source>
</reference>
<organism evidence="1 2">
    <name type="scientific">Vespula squamosa</name>
    <name type="common">Southern yellow jacket</name>
    <name type="synonym">Wasp</name>
    <dbReference type="NCBI Taxonomy" id="30214"/>
    <lineage>
        <taxon>Eukaryota</taxon>
        <taxon>Metazoa</taxon>
        <taxon>Ecdysozoa</taxon>
        <taxon>Arthropoda</taxon>
        <taxon>Hexapoda</taxon>
        <taxon>Insecta</taxon>
        <taxon>Pterygota</taxon>
        <taxon>Neoptera</taxon>
        <taxon>Endopterygota</taxon>
        <taxon>Hymenoptera</taxon>
        <taxon>Apocrita</taxon>
        <taxon>Aculeata</taxon>
        <taxon>Vespoidea</taxon>
        <taxon>Vespidae</taxon>
        <taxon>Vespinae</taxon>
        <taxon>Vespula</taxon>
    </lineage>
</organism>
<gene>
    <name evidence="1" type="ORF">V1478_012256</name>
</gene>
<sequence length="126" mass="13770">MWPEESIIVRSIDIFKTEASKFFIKKEKYSKHTSTTVILSQPVPIKASGARQQFINSSHISSGSITPSISVPTNFDQAKRVFTKFTTSSLVITSQIPSQAKTTNSQSSVIGNCCTSGKAKQNILNV</sequence>
<evidence type="ECO:0000313" key="1">
    <source>
        <dbReference type="EMBL" id="KAL2718380.1"/>
    </source>
</evidence>
<proteinExistence type="predicted"/>
<dbReference type="AlphaFoldDB" id="A0ABD2ACW8"/>
<evidence type="ECO:0000313" key="2">
    <source>
        <dbReference type="Proteomes" id="UP001607302"/>
    </source>
</evidence>
<protein>
    <submittedName>
        <fullName evidence="1">Uncharacterized protein</fullName>
    </submittedName>
</protein>
<keyword evidence="2" id="KW-1185">Reference proteome</keyword>
<name>A0ABD2ACW8_VESSQ</name>
<accession>A0ABD2ACW8</accession>